<organism evidence="2 3">
    <name type="scientific">Coccomyxa viridis</name>
    <dbReference type="NCBI Taxonomy" id="1274662"/>
    <lineage>
        <taxon>Eukaryota</taxon>
        <taxon>Viridiplantae</taxon>
        <taxon>Chlorophyta</taxon>
        <taxon>core chlorophytes</taxon>
        <taxon>Trebouxiophyceae</taxon>
        <taxon>Trebouxiophyceae incertae sedis</taxon>
        <taxon>Coccomyxaceae</taxon>
        <taxon>Coccomyxa</taxon>
    </lineage>
</organism>
<evidence type="ECO:0000313" key="2">
    <source>
        <dbReference type="EMBL" id="CAL5227720.1"/>
    </source>
</evidence>
<name>A0ABP1G655_9CHLO</name>
<feature type="compositionally biased region" description="Polar residues" evidence="1">
    <location>
        <begin position="72"/>
        <end position="82"/>
    </location>
</feature>
<sequence length="269" mass="28596">MNKANEGLTGLLGAYGSDNEDESGSGSHEDGGENGAALLGKDGAAAMAPESEADEEDEGLAKLLTPGRMHDSASTARFTITDTAPGASPSQGADPGRSAGPSTSESQQQRCTLLPPELADEPPGPVDPAIQATVQRLIEVRQTSNRNITNELRQVRDYKNPDFLQKMVKHFGVRDKGSCFPKDVFDPEALPKEDFYTALASAHEAEQKRKQDERSKVGPQFVKGTSEQMKLPPYAKGTSGSTSAAHIAAQAKAQALVANASKKMKWDSK</sequence>
<dbReference type="InterPro" id="IPR012479">
    <property type="entry name" value="SAP30BP"/>
</dbReference>
<keyword evidence="3" id="KW-1185">Reference proteome</keyword>
<accession>A0ABP1G655</accession>
<proteinExistence type="predicted"/>
<feature type="compositionally biased region" description="Polar residues" evidence="1">
    <location>
        <begin position="100"/>
        <end position="111"/>
    </location>
</feature>
<dbReference type="PANTHER" id="PTHR13464">
    <property type="entry name" value="TRANSCRIPTIONAL REGULATOR PROTEIN HCNGP"/>
    <property type="match status" value="1"/>
</dbReference>
<feature type="compositionally biased region" description="Low complexity" evidence="1">
    <location>
        <begin position="35"/>
        <end position="48"/>
    </location>
</feature>
<evidence type="ECO:0000313" key="3">
    <source>
        <dbReference type="Proteomes" id="UP001497392"/>
    </source>
</evidence>
<protein>
    <submittedName>
        <fullName evidence="2">G10733 protein</fullName>
    </submittedName>
</protein>
<reference evidence="2 3" key="1">
    <citation type="submission" date="2024-06" db="EMBL/GenBank/DDBJ databases">
        <authorList>
            <person name="Kraege A."/>
            <person name="Thomma B."/>
        </authorList>
    </citation>
    <scope>NUCLEOTIDE SEQUENCE [LARGE SCALE GENOMIC DNA]</scope>
</reference>
<feature type="region of interest" description="Disordered" evidence="1">
    <location>
        <begin position="1"/>
        <end position="128"/>
    </location>
</feature>
<dbReference type="PANTHER" id="PTHR13464:SF0">
    <property type="entry name" value="SAP30-BINDING PROTEIN"/>
    <property type="match status" value="1"/>
</dbReference>
<gene>
    <name evidence="2" type="primary">g10733</name>
    <name evidence="2" type="ORF">VP750_LOCUS9626</name>
</gene>
<evidence type="ECO:0000256" key="1">
    <source>
        <dbReference type="SAM" id="MobiDB-lite"/>
    </source>
</evidence>
<dbReference type="Proteomes" id="UP001497392">
    <property type="component" value="Unassembled WGS sequence"/>
</dbReference>
<comment type="caution">
    <text evidence="2">The sequence shown here is derived from an EMBL/GenBank/DDBJ whole genome shotgun (WGS) entry which is preliminary data.</text>
</comment>
<feature type="compositionally biased region" description="Basic and acidic residues" evidence="1">
    <location>
        <begin position="203"/>
        <end position="216"/>
    </location>
</feature>
<dbReference type="Pfam" id="PF07818">
    <property type="entry name" value="HCNGP"/>
    <property type="match status" value="1"/>
</dbReference>
<feature type="region of interest" description="Disordered" evidence="1">
    <location>
        <begin position="203"/>
        <end position="248"/>
    </location>
</feature>
<dbReference type="EMBL" id="CAXHTA020000017">
    <property type="protein sequence ID" value="CAL5227720.1"/>
    <property type="molecule type" value="Genomic_DNA"/>
</dbReference>